<dbReference type="Proteomes" id="UP000809243">
    <property type="component" value="Unassembled WGS sequence"/>
</dbReference>
<accession>A0A938YPI6</accession>
<organism evidence="2 3">
    <name type="scientific">Candidatus Iainarchaeum sp</name>
    <dbReference type="NCBI Taxonomy" id="3101447"/>
    <lineage>
        <taxon>Archaea</taxon>
        <taxon>Candidatus Iainarchaeota</taxon>
        <taxon>Candidatus Iainarchaeia</taxon>
        <taxon>Candidatus Iainarchaeales</taxon>
        <taxon>Candidatus Iainarchaeaceae</taxon>
        <taxon>Candidatus Iainarchaeum</taxon>
    </lineage>
</organism>
<evidence type="ECO:0000313" key="2">
    <source>
        <dbReference type="EMBL" id="MBN2067914.1"/>
    </source>
</evidence>
<dbReference type="PANTHER" id="PTHR43347:SF3">
    <property type="entry name" value="ACYL-COA SYNTHETASE SHORT-CHAIN FAMILY MEMBER 3, MITOCHONDRIAL"/>
    <property type="match status" value="1"/>
</dbReference>
<dbReference type="SUPFAM" id="SSF56801">
    <property type="entry name" value="Acetyl-CoA synthetase-like"/>
    <property type="match status" value="1"/>
</dbReference>
<dbReference type="AlphaFoldDB" id="A0A938YPI6"/>
<dbReference type="InterPro" id="IPR042099">
    <property type="entry name" value="ANL_N_sf"/>
</dbReference>
<dbReference type="GO" id="GO:0050218">
    <property type="term" value="F:propionate-CoA ligase activity"/>
    <property type="evidence" value="ECO:0007669"/>
    <property type="project" value="TreeGrafter"/>
</dbReference>
<protein>
    <submittedName>
        <fullName evidence="2">Acetyl-coenzyme A synthetase</fullName>
    </submittedName>
</protein>
<reference evidence="2" key="1">
    <citation type="submission" date="2021-01" db="EMBL/GenBank/DDBJ databases">
        <title>Active Sulfur Cycling in an Early Earth Analoge.</title>
        <authorList>
            <person name="Hahn C.R."/>
            <person name="Youssef N.H."/>
            <person name="Elshahed M."/>
        </authorList>
    </citation>
    <scope>NUCLEOTIDE SEQUENCE</scope>
    <source>
        <strain evidence="2">Zod_Metabat.1151</strain>
    </source>
</reference>
<comment type="caution">
    <text evidence="2">The sequence shown here is derived from an EMBL/GenBank/DDBJ whole genome shotgun (WGS) entry which is preliminary data.</text>
</comment>
<dbReference type="Gene3D" id="3.40.50.12780">
    <property type="entry name" value="N-terminal domain of ligase-like"/>
    <property type="match status" value="1"/>
</dbReference>
<dbReference type="PANTHER" id="PTHR43347">
    <property type="entry name" value="ACYL-COA SYNTHETASE"/>
    <property type="match status" value="1"/>
</dbReference>
<name>A0A938YPI6_9ARCH</name>
<feature type="non-terminal residue" evidence="2">
    <location>
        <position position="109"/>
    </location>
</feature>
<feature type="domain" description="Acetyl-coenzyme A synthetase N-terminal" evidence="1">
    <location>
        <begin position="33"/>
        <end position="85"/>
    </location>
</feature>
<evidence type="ECO:0000259" key="1">
    <source>
        <dbReference type="Pfam" id="PF16177"/>
    </source>
</evidence>
<proteinExistence type="predicted"/>
<evidence type="ECO:0000313" key="3">
    <source>
        <dbReference type="Proteomes" id="UP000809243"/>
    </source>
</evidence>
<dbReference type="Pfam" id="PF16177">
    <property type="entry name" value="ACAS_N"/>
    <property type="match status" value="1"/>
</dbReference>
<dbReference type="InterPro" id="IPR032387">
    <property type="entry name" value="ACAS_N"/>
</dbReference>
<sequence>MDGAKLVAADSKKRHVFWPSPEMKKQAWISTPKIYSMAGKNPKAFWAGLAKEGLSWEKPWKKLYESKPPYFKWFLGGKLNASYNCLDRHLKDRGNKVAIIWEPEPLNER</sequence>
<dbReference type="EMBL" id="JAFGDB010000100">
    <property type="protein sequence ID" value="MBN2067914.1"/>
    <property type="molecule type" value="Genomic_DNA"/>
</dbReference>
<gene>
    <name evidence="2" type="ORF">JW744_05590</name>
</gene>